<name>A0ABW2PE49_9ACTN</name>
<organism evidence="2 3">
    <name type="scientific">Sphaerisporangium rhizosphaerae</name>
    <dbReference type="NCBI Taxonomy" id="2269375"/>
    <lineage>
        <taxon>Bacteria</taxon>
        <taxon>Bacillati</taxon>
        <taxon>Actinomycetota</taxon>
        <taxon>Actinomycetes</taxon>
        <taxon>Streptosporangiales</taxon>
        <taxon>Streptosporangiaceae</taxon>
        <taxon>Sphaerisporangium</taxon>
    </lineage>
</organism>
<dbReference type="InterPro" id="IPR036291">
    <property type="entry name" value="NAD(P)-bd_dom_sf"/>
</dbReference>
<accession>A0ABW2PE49</accession>
<comment type="caution">
    <text evidence="2">The sequence shown here is derived from an EMBL/GenBank/DDBJ whole genome shotgun (WGS) entry which is preliminary data.</text>
</comment>
<protein>
    <submittedName>
        <fullName evidence="2">NAD-dependent epimerase/dehydratase family protein</fullName>
    </submittedName>
</protein>
<dbReference type="Gene3D" id="3.40.50.720">
    <property type="entry name" value="NAD(P)-binding Rossmann-like Domain"/>
    <property type="match status" value="1"/>
</dbReference>
<dbReference type="RefSeq" id="WP_354835783.1">
    <property type="nucleotide sequence ID" value="NZ_JBHTCG010000018.1"/>
</dbReference>
<dbReference type="PANTHER" id="PTHR43245:SF55">
    <property type="entry name" value="NAD(P)-BINDING DOMAIN-CONTAINING PROTEIN"/>
    <property type="match status" value="1"/>
</dbReference>
<dbReference type="Proteomes" id="UP001596496">
    <property type="component" value="Unassembled WGS sequence"/>
</dbReference>
<dbReference type="PROSITE" id="PS51257">
    <property type="entry name" value="PROKAR_LIPOPROTEIN"/>
    <property type="match status" value="1"/>
</dbReference>
<reference evidence="3" key="1">
    <citation type="journal article" date="2019" name="Int. J. Syst. Evol. Microbiol.">
        <title>The Global Catalogue of Microorganisms (GCM) 10K type strain sequencing project: providing services to taxonomists for standard genome sequencing and annotation.</title>
        <authorList>
            <consortium name="The Broad Institute Genomics Platform"/>
            <consortium name="The Broad Institute Genome Sequencing Center for Infectious Disease"/>
            <person name="Wu L."/>
            <person name="Ma J."/>
        </authorList>
    </citation>
    <scope>NUCLEOTIDE SEQUENCE [LARGE SCALE GENOMIC DNA]</scope>
    <source>
        <strain evidence="3">CECT 7649</strain>
    </source>
</reference>
<dbReference type="InterPro" id="IPR050177">
    <property type="entry name" value="Lipid_A_modif_metabolic_enz"/>
</dbReference>
<feature type="domain" description="NAD-dependent epimerase/dehydratase" evidence="1">
    <location>
        <begin position="6"/>
        <end position="206"/>
    </location>
</feature>
<evidence type="ECO:0000259" key="1">
    <source>
        <dbReference type="Pfam" id="PF01370"/>
    </source>
</evidence>
<evidence type="ECO:0000313" key="2">
    <source>
        <dbReference type="EMBL" id="MFC7385426.1"/>
    </source>
</evidence>
<dbReference type="PANTHER" id="PTHR43245">
    <property type="entry name" value="BIFUNCTIONAL POLYMYXIN RESISTANCE PROTEIN ARNA"/>
    <property type="match status" value="1"/>
</dbReference>
<keyword evidence="3" id="KW-1185">Reference proteome</keyword>
<dbReference type="Pfam" id="PF01370">
    <property type="entry name" value="Epimerase"/>
    <property type="match status" value="1"/>
</dbReference>
<gene>
    <name evidence="2" type="ORF">ACFQSB_24680</name>
</gene>
<sequence>MKVLYIGGTGTISSACVAESVRRGQDVSVLNRGRTAGRRPLPEGVTSIIADVGDAGSLRGALDGETFDCVVDFLGFDARDASAAVELFQDRTGQYIHISSASIYHKPVRRVPTVESTARRNPYLAYARDKIAAEDVLRRAYDERDFPVTIVRPSHTYDDAQPPLPGGWTAWDRVARGEEIVVPGDGTNPWTLTHARDFAVGLAGLAGNWQAVGEDFHITSDEALTWNEIYDVIGRTAGTPVRPLHLPSEFLPVVAPDWFWSELIVGDLSHSAVFDNTKIKRFVPAFHPTVTWPEGARRLAGWRAAHPGETRPDPATDAMLSRLVEAHRRAMAAVAPPAP</sequence>
<dbReference type="SUPFAM" id="SSF51735">
    <property type="entry name" value="NAD(P)-binding Rossmann-fold domains"/>
    <property type="match status" value="1"/>
</dbReference>
<evidence type="ECO:0000313" key="3">
    <source>
        <dbReference type="Proteomes" id="UP001596496"/>
    </source>
</evidence>
<dbReference type="InterPro" id="IPR001509">
    <property type="entry name" value="Epimerase_deHydtase"/>
</dbReference>
<proteinExistence type="predicted"/>
<dbReference type="EMBL" id="JBHTCG010000018">
    <property type="protein sequence ID" value="MFC7385426.1"/>
    <property type="molecule type" value="Genomic_DNA"/>
</dbReference>